<dbReference type="Pfam" id="PF13578">
    <property type="entry name" value="Methyltransf_24"/>
    <property type="match status" value="1"/>
</dbReference>
<sequence length="230" mass="27062">MKKLLKNLIPNRIKLMIYREVKSSLKASHKIQSSKIPKYPISQEKIDNTKLLTDREELLKYLPKEGIVCELGVDKGDFSELILKYCKPKKLHLVDLWGSERYSQNKKRDVEEKFKSQIDSGKVQIDIGYSTDVGKTYEDNYFDWIYIDTDHSYEGTFNELETYRLKVKDNGIIAGHDYVIANWDGMIRYGVIEAVYEFCSKYNWELIYITMELNNPSFAIRKLKKITDQD</sequence>
<accession>A0A5C6YXR2</accession>
<dbReference type="Proteomes" id="UP000321497">
    <property type="component" value="Unassembled WGS sequence"/>
</dbReference>
<organism evidence="1 2">
    <name type="scientific">Aequorivita antarctica</name>
    <dbReference type="NCBI Taxonomy" id="153266"/>
    <lineage>
        <taxon>Bacteria</taxon>
        <taxon>Pseudomonadati</taxon>
        <taxon>Bacteroidota</taxon>
        <taxon>Flavobacteriia</taxon>
        <taxon>Flavobacteriales</taxon>
        <taxon>Flavobacteriaceae</taxon>
        <taxon>Aequorivita</taxon>
    </lineage>
</organism>
<proteinExistence type="predicted"/>
<dbReference type="InterPro" id="IPR029063">
    <property type="entry name" value="SAM-dependent_MTases_sf"/>
</dbReference>
<dbReference type="GO" id="GO:0008168">
    <property type="term" value="F:methyltransferase activity"/>
    <property type="evidence" value="ECO:0007669"/>
    <property type="project" value="UniProtKB-KW"/>
</dbReference>
<keyword evidence="2" id="KW-1185">Reference proteome</keyword>
<evidence type="ECO:0000313" key="2">
    <source>
        <dbReference type="Proteomes" id="UP000321497"/>
    </source>
</evidence>
<dbReference type="GO" id="GO:0032259">
    <property type="term" value="P:methylation"/>
    <property type="evidence" value="ECO:0007669"/>
    <property type="project" value="UniProtKB-KW"/>
</dbReference>
<evidence type="ECO:0000313" key="1">
    <source>
        <dbReference type="EMBL" id="TXD72490.1"/>
    </source>
</evidence>
<dbReference type="RefSeq" id="WP_111845212.1">
    <property type="nucleotide sequence ID" value="NZ_UEGI01000014.1"/>
</dbReference>
<dbReference type="OrthoDB" id="5464618at2"/>
<dbReference type="Gene3D" id="3.40.50.150">
    <property type="entry name" value="Vaccinia Virus protein VP39"/>
    <property type="match status" value="1"/>
</dbReference>
<dbReference type="AlphaFoldDB" id="A0A5C6YXR2"/>
<protein>
    <submittedName>
        <fullName evidence="1">Class I SAM-dependent methyltransferase</fullName>
    </submittedName>
</protein>
<dbReference type="SUPFAM" id="SSF53335">
    <property type="entry name" value="S-adenosyl-L-methionine-dependent methyltransferases"/>
    <property type="match status" value="1"/>
</dbReference>
<dbReference type="EMBL" id="VORT01000008">
    <property type="protein sequence ID" value="TXD72490.1"/>
    <property type="molecule type" value="Genomic_DNA"/>
</dbReference>
<keyword evidence="1" id="KW-0489">Methyltransferase</keyword>
<keyword evidence="1" id="KW-0808">Transferase</keyword>
<comment type="caution">
    <text evidence="1">The sequence shown here is derived from an EMBL/GenBank/DDBJ whole genome shotgun (WGS) entry which is preliminary data.</text>
</comment>
<gene>
    <name evidence="1" type="ORF">ESU54_11800</name>
</gene>
<name>A0A5C6YXR2_9FLAO</name>
<reference evidence="1 2" key="1">
    <citation type="submission" date="2019-08" db="EMBL/GenBank/DDBJ databases">
        <title>Genome of Aequorivita antarctica SW49 (type strain).</title>
        <authorList>
            <person name="Bowman J.P."/>
        </authorList>
    </citation>
    <scope>NUCLEOTIDE SEQUENCE [LARGE SCALE GENOMIC DNA]</scope>
    <source>
        <strain evidence="1 2">SW49</strain>
    </source>
</reference>